<keyword evidence="2" id="KW-0349">Heme</keyword>
<dbReference type="PANTHER" id="PTHR24302:SF15">
    <property type="entry name" value="FATTY-ACID PEROXYGENASE"/>
    <property type="match status" value="1"/>
</dbReference>
<keyword evidence="8" id="KW-1185">Reference proteome</keyword>
<keyword evidence="6" id="KW-0472">Membrane</keyword>
<evidence type="ECO:0000256" key="2">
    <source>
        <dbReference type="ARBA" id="ARBA00022617"/>
    </source>
</evidence>
<dbReference type="InterPro" id="IPR050705">
    <property type="entry name" value="Cytochrome_P450_3A"/>
</dbReference>
<dbReference type="Gene3D" id="1.10.630.10">
    <property type="entry name" value="Cytochrome P450"/>
    <property type="match status" value="1"/>
</dbReference>
<sequence>MAFLGLELYSWLLLFVLLALLYWNGTKTYNTFQKLGIPYMKPKLPYLGHVMNILFKSIIEEDMMRRAEFPGKIYGQFRGRRPQLCVADVEVLKEITIKQLQNFRNHESLLEGEDNIHTRHVGAVMDEHWKHVRSILTPTFTSGKLKLMFPVIKNCADKLVSHLKSTNSEPVDIKEGLTVSRE</sequence>
<accession>A0A7J7JB04</accession>
<evidence type="ECO:0000256" key="1">
    <source>
        <dbReference type="ARBA" id="ARBA00010617"/>
    </source>
</evidence>
<name>A0A7J7JB04_BUGNE</name>
<dbReference type="GO" id="GO:0016705">
    <property type="term" value="F:oxidoreductase activity, acting on paired donors, with incorporation or reduction of molecular oxygen"/>
    <property type="evidence" value="ECO:0007669"/>
    <property type="project" value="InterPro"/>
</dbReference>
<dbReference type="SUPFAM" id="SSF48264">
    <property type="entry name" value="Cytochrome P450"/>
    <property type="match status" value="1"/>
</dbReference>
<dbReference type="PANTHER" id="PTHR24302">
    <property type="entry name" value="CYTOCHROME P450 FAMILY 3"/>
    <property type="match status" value="1"/>
</dbReference>
<dbReference type="Pfam" id="PF00067">
    <property type="entry name" value="p450"/>
    <property type="match status" value="1"/>
</dbReference>
<reference evidence="7" key="1">
    <citation type="submission" date="2020-06" db="EMBL/GenBank/DDBJ databases">
        <title>Draft genome of Bugula neritina, a colonial animal packing powerful symbionts and potential medicines.</title>
        <authorList>
            <person name="Rayko M."/>
        </authorList>
    </citation>
    <scope>NUCLEOTIDE SEQUENCE [LARGE SCALE GENOMIC DNA]</scope>
    <source>
        <strain evidence="7">Kwan_BN1</strain>
    </source>
</reference>
<dbReference type="EMBL" id="VXIV02002742">
    <property type="protein sequence ID" value="KAF6023225.1"/>
    <property type="molecule type" value="Genomic_DNA"/>
</dbReference>
<dbReference type="GO" id="GO:0020037">
    <property type="term" value="F:heme binding"/>
    <property type="evidence" value="ECO:0007669"/>
    <property type="project" value="InterPro"/>
</dbReference>
<feature type="transmembrane region" description="Helical" evidence="6">
    <location>
        <begin position="6"/>
        <end position="24"/>
    </location>
</feature>
<dbReference type="AlphaFoldDB" id="A0A7J7JB04"/>
<dbReference type="OrthoDB" id="6156675at2759"/>
<evidence type="ECO:0000256" key="4">
    <source>
        <dbReference type="ARBA" id="ARBA00023002"/>
    </source>
</evidence>
<protein>
    <submittedName>
        <fullName evidence="7">CYP3A4</fullName>
    </submittedName>
</protein>
<evidence type="ECO:0000256" key="5">
    <source>
        <dbReference type="ARBA" id="ARBA00023004"/>
    </source>
</evidence>
<keyword evidence="4" id="KW-0560">Oxidoreductase</keyword>
<evidence type="ECO:0000256" key="6">
    <source>
        <dbReference type="SAM" id="Phobius"/>
    </source>
</evidence>
<dbReference type="Proteomes" id="UP000593567">
    <property type="component" value="Unassembled WGS sequence"/>
</dbReference>
<dbReference type="GO" id="GO:0008395">
    <property type="term" value="F:steroid hydroxylase activity"/>
    <property type="evidence" value="ECO:0007669"/>
    <property type="project" value="TreeGrafter"/>
</dbReference>
<gene>
    <name evidence="7" type="ORF">EB796_018457</name>
</gene>
<evidence type="ECO:0000313" key="7">
    <source>
        <dbReference type="EMBL" id="KAF6023225.1"/>
    </source>
</evidence>
<dbReference type="GO" id="GO:0005506">
    <property type="term" value="F:iron ion binding"/>
    <property type="evidence" value="ECO:0007669"/>
    <property type="project" value="InterPro"/>
</dbReference>
<comment type="similarity">
    <text evidence="1">Belongs to the cytochrome P450 family.</text>
</comment>
<keyword evidence="3" id="KW-0479">Metal-binding</keyword>
<evidence type="ECO:0000256" key="3">
    <source>
        <dbReference type="ARBA" id="ARBA00022723"/>
    </source>
</evidence>
<comment type="caution">
    <text evidence="7">The sequence shown here is derived from an EMBL/GenBank/DDBJ whole genome shotgun (WGS) entry which is preliminary data.</text>
</comment>
<keyword evidence="6" id="KW-1133">Transmembrane helix</keyword>
<keyword evidence="5" id="KW-0408">Iron</keyword>
<organism evidence="7 8">
    <name type="scientific">Bugula neritina</name>
    <name type="common">Brown bryozoan</name>
    <name type="synonym">Sertularia neritina</name>
    <dbReference type="NCBI Taxonomy" id="10212"/>
    <lineage>
        <taxon>Eukaryota</taxon>
        <taxon>Metazoa</taxon>
        <taxon>Spiralia</taxon>
        <taxon>Lophotrochozoa</taxon>
        <taxon>Bryozoa</taxon>
        <taxon>Gymnolaemata</taxon>
        <taxon>Cheilostomatida</taxon>
        <taxon>Flustrina</taxon>
        <taxon>Buguloidea</taxon>
        <taxon>Bugulidae</taxon>
        <taxon>Bugula</taxon>
    </lineage>
</organism>
<proteinExistence type="inferred from homology"/>
<evidence type="ECO:0000313" key="8">
    <source>
        <dbReference type="Proteomes" id="UP000593567"/>
    </source>
</evidence>
<dbReference type="InterPro" id="IPR001128">
    <property type="entry name" value="Cyt_P450"/>
</dbReference>
<keyword evidence="6" id="KW-0812">Transmembrane</keyword>
<dbReference type="InterPro" id="IPR036396">
    <property type="entry name" value="Cyt_P450_sf"/>
</dbReference>